<dbReference type="RefSeq" id="WP_073072882.1">
    <property type="nucleotide sequence ID" value="NZ_MPPI01000020.1"/>
</dbReference>
<dbReference type="STRING" id="1920490.GCA_001895925_00469"/>
<dbReference type="PROSITE" id="PS50206">
    <property type="entry name" value="RHODANESE_3"/>
    <property type="match status" value="1"/>
</dbReference>
<reference evidence="2 3" key="1">
    <citation type="submission" date="2018-02" db="EMBL/GenBank/DDBJ databases">
        <authorList>
            <person name="Cohen D.B."/>
            <person name="Kent A.D."/>
        </authorList>
    </citation>
    <scope>NUCLEOTIDE SEQUENCE [LARGE SCALE GENOMIC DNA]</scope>
    <source>
        <strain evidence="2 3">ULC007</strain>
    </source>
</reference>
<accession>A0A2T1D3B2</accession>
<reference evidence="2 3" key="2">
    <citation type="submission" date="2018-03" db="EMBL/GenBank/DDBJ databases">
        <title>The ancient ancestry and fast evolution of plastids.</title>
        <authorList>
            <person name="Moore K.R."/>
            <person name="Magnabosco C."/>
            <person name="Momper L."/>
            <person name="Gold D.A."/>
            <person name="Bosak T."/>
            <person name="Fournier G.P."/>
        </authorList>
    </citation>
    <scope>NUCLEOTIDE SEQUENCE [LARGE SCALE GENOMIC DNA]</scope>
    <source>
        <strain evidence="2 3">ULC007</strain>
    </source>
</reference>
<dbReference type="SUPFAM" id="SSF52821">
    <property type="entry name" value="Rhodanese/Cell cycle control phosphatase"/>
    <property type="match status" value="1"/>
</dbReference>
<dbReference type="PANTHER" id="PTHR43031">
    <property type="entry name" value="FAD-DEPENDENT OXIDOREDUCTASE"/>
    <property type="match status" value="1"/>
</dbReference>
<proteinExistence type="predicted"/>
<dbReference type="AlphaFoldDB" id="A0A2T1D3B2"/>
<dbReference type="CDD" id="cd00158">
    <property type="entry name" value="RHOD"/>
    <property type="match status" value="1"/>
</dbReference>
<evidence type="ECO:0000313" key="2">
    <source>
        <dbReference type="EMBL" id="PSB14941.1"/>
    </source>
</evidence>
<dbReference type="Proteomes" id="UP000238634">
    <property type="component" value="Unassembled WGS sequence"/>
</dbReference>
<dbReference type="OrthoDB" id="9792975at2"/>
<organism evidence="2 3">
    <name type="scientific">Phormidesmis priestleyi ULC007</name>
    <dbReference type="NCBI Taxonomy" id="1920490"/>
    <lineage>
        <taxon>Bacteria</taxon>
        <taxon>Bacillati</taxon>
        <taxon>Cyanobacteriota</taxon>
        <taxon>Cyanophyceae</taxon>
        <taxon>Leptolyngbyales</taxon>
        <taxon>Leptolyngbyaceae</taxon>
        <taxon>Phormidesmis</taxon>
    </lineage>
</organism>
<dbReference type="InterPro" id="IPR001763">
    <property type="entry name" value="Rhodanese-like_dom"/>
</dbReference>
<dbReference type="Gene3D" id="3.40.250.10">
    <property type="entry name" value="Rhodanese-like domain"/>
    <property type="match status" value="1"/>
</dbReference>
<evidence type="ECO:0000259" key="1">
    <source>
        <dbReference type="PROSITE" id="PS50206"/>
    </source>
</evidence>
<dbReference type="SMART" id="SM00450">
    <property type="entry name" value="RHOD"/>
    <property type="match status" value="1"/>
</dbReference>
<dbReference type="InterPro" id="IPR050229">
    <property type="entry name" value="GlpE_sulfurtransferase"/>
</dbReference>
<protein>
    <submittedName>
        <fullName evidence="2">Rhodanese-like domain-containing protein</fullName>
    </submittedName>
</protein>
<dbReference type="PANTHER" id="PTHR43031:SF1">
    <property type="entry name" value="PYRIDINE NUCLEOTIDE-DISULPHIDE OXIDOREDUCTASE"/>
    <property type="match status" value="1"/>
</dbReference>
<evidence type="ECO:0000313" key="3">
    <source>
        <dbReference type="Proteomes" id="UP000238634"/>
    </source>
</evidence>
<feature type="domain" description="Rhodanese" evidence="1">
    <location>
        <begin position="37"/>
        <end position="128"/>
    </location>
</feature>
<dbReference type="EMBL" id="PVWG01000073">
    <property type="protein sequence ID" value="PSB14941.1"/>
    <property type="molecule type" value="Genomic_DNA"/>
</dbReference>
<sequence>MGRSLSFTLLKWLIRWQFPSVLRMTTMQLAQALDESATPAPVLLDARSEEEYAVSHLDHAQLITPSSDATLPGSLGEMAKDTLIVVYCSVGYRSAKVAQQLEQAGFRQVFNLEGGLFEWANEGRSMVKEGQPTAQVHPYNATWGKLLNDRSAQR</sequence>
<dbReference type="InterPro" id="IPR036873">
    <property type="entry name" value="Rhodanese-like_dom_sf"/>
</dbReference>
<name>A0A2T1D3B2_9CYAN</name>
<comment type="caution">
    <text evidence="2">The sequence shown here is derived from an EMBL/GenBank/DDBJ whole genome shotgun (WGS) entry which is preliminary data.</text>
</comment>
<dbReference type="Pfam" id="PF00581">
    <property type="entry name" value="Rhodanese"/>
    <property type="match status" value="1"/>
</dbReference>
<keyword evidence="3" id="KW-1185">Reference proteome</keyword>
<gene>
    <name evidence="2" type="ORF">C7B65_25605</name>
</gene>